<keyword evidence="3 5" id="KW-0560">Oxidoreductase</keyword>
<name>A0AA43UBS7_9LACT</name>
<organism evidence="5 6">
    <name type="scientific">Atopococcus tabaci</name>
    <dbReference type="NCBI Taxonomy" id="269774"/>
    <lineage>
        <taxon>Bacteria</taxon>
        <taxon>Bacillati</taxon>
        <taxon>Bacillota</taxon>
        <taxon>Bacilli</taxon>
        <taxon>Lactobacillales</taxon>
        <taxon>Carnobacteriaceae</taxon>
        <taxon>Atopococcus</taxon>
    </lineage>
</organism>
<keyword evidence="2" id="KW-0288">FMN</keyword>
<dbReference type="GO" id="GO:0016491">
    <property type="term" value="F:oxidoreductase activity"/>
    <property type="evidence" value="ECO:0007669"/>
    <property type="project" value="UniProtKB-KW"/>
</dbReference>
<dbReference type="Gene3D" id="3.40.50.360">
    <property type="match status" value="1"/>
</dbReference>
<comment type="caution">
    <text evidence="5">The sequence shown here is derived from an EMBL/GenBank/DDBJ whole genome shotgun (WGS) entry which is preliminary data.</text>
</comment>
<evidence type="ECO:0000313" key="5">
    <source>
        <dbReference type="EMBL" id="MDO5457069.1"/>
    </source>
</evidence>
<sequence>MNTVLIAGSNTGRKTRGAIDIAAAALEEIESHVNLQIFDLKEIDHQLADGRNYLDYGGDMTEIASAIMQADAIVIGFPVFQAGIPAALKNVLDLLPRRALLNKSVSIIVTAGSNYHQLVAEYQLRPILNYLKAHVVPSYVFINERHFDGGKIISDDVKLRIHDLVMDTLLLSHGLEAMEKKEEDFLGF</sequence>
<dbReference type="InterPro" id="IPR029039">
    <property type="entry name" value="Flavoprotein-like_sf"/>
</dbReference>
<keyword evidence="1" id="KW-0285">Flavoprotein</keyword>
<dbReference type="PANTHER" id="PTHR43408">
    <property type="entry name" value="FMN REDUCTASE (NADPH)"/>
    <property type="match status" value="1"/>
</dbReference>
<evidence type="ECO:0000256" key="2">
    <source>
        <dbReference type="ARBA" id="ARBA00022643"/>
    </source>
</evidence>
<dbReference type="EMBL" id="JAUNQW010000005">
    <property type="protein sequence ID" value="MDO5457069.1"/>
    <property type="molecule type" value="Genomic_DNA"/>
</dbReference>
<dbReference type="PANTHER" id="PTHR43408:SF2">
    <property type="entry name" value="FMN REDUCTASE (NADPH)"/>
    <property type="match status" value="1"/>
</dbReference>
<dbReference type="InterPro" id="IPR051814">
    <property type="entry name" value="NAD(P)H-dep_FMN_reductase"/>
</dbReference>
<evidence type="ECO:0000256" key="1">
    <source>
        <dbReference type="ARBA" id="ARBA00022630"/>
    </source>
</evidence>
<dbReference type="AlphaFoldDB" id="A0AA43UBS7"/>
<feature type="domain" description="NADPH-dependent FMN reductase-like" evidence="4">
    <location>
        <begin position="1"/>
        <end position="144"/>
    </location>
</feature>
<dbReference type="Proteomes" id="UP001171751">
    <property type="component" value="Unassembled WGS sequence"/>
</dbReference>
<protein>
    <submittedName>
        <fullName evidence="5">NAD(P)H-dependent oxidoreductase</fullName>
        <ecNumber evidence="5">1.-.-.-</ecNumber>
    </submittedName>
</protein>
<evidence type="ECO:0000259" key="4">
    <source>
        <dbReference type="Pfam" id="PF03358"/>
    </source>
</evidence>
<keyword evidence="6" id="KW-1185">Reference proteome</keyword>
<dbReference type="InterPro" id="IPR005025">
    <property type="entry name" value="FMN_Rdtase-like_dom"/>
</dbReference>
<evidence type="ECO:0000256" key="3">
    <source>
        <dbReference type="ARBA" id="ARBA00023002"/>
    </source>
</evidence>
<dbReference type="SUPFAM" id="SSF52218">
    <property type="entry name" value="Flavoproteins"/>
    <property type="match status" value="1"/>
</dbReference>
<gene>
    <name evidence="5" type="ORF">Q4F26_01860</name>
</gene>
<dbReference type="Pfam" id="PF03358">
    <property type="entry name" value="FMN_red"/>
    <property type="match status" value="1"/>
</dbReference>
<dbReference type="EC" id="1.-.-.-" evidence="5"/>
<accession>A0AA43UBS7</accession>
<reference evidence="5" key="1">
    <citation type="submission" date="2023-07" db="EMBL/GenBank/DDBJ databases">
        <title>Between Cages and Wild: Unraveling the Impact of Captivity on Animal Microbiomes and Antimicrobial Resistance.</title>
        <authorList>
            <person name="Schmartz G.P."/>
            <person name="Rehner J."/>
            <person name="Schuff M.J."/>
            <person name="Becker S.L."/>
            <person name="Kravczyk M."/>
            <person name="Gurevich A."/>
            <person name="Francke R."/>
            <person name="Mueller R."/>
            <person name="Keller V."/>
            <person name="Keller A."/>
        </authorList>
    </citation>
    <scope>NUCLEOTIDE SEQUENCE</scope>
    <source>
        <strain evidence="5">S39M_St_73</strain>
    </source>
</reference>
<proteinExistence type="predicted"/>
<evidence type="ECO:0000313" key="6">
    <source>
        <dbReference type="Proteomes" id="UP001171751"/>
    </source>
</evidence>